<comment type="caution">
    <text evidence="2">The sequence shown here is derived from an EMBL/GenBank/DDBJ whole genome shotgun (WGS) entry which is preliminary data.</text>
</comment>
<dbReference type="PANTHER" id="PTHR43236:SF2">
    <property type="entry name" value="BLL0069 PROTEIN"/>
    <property type="match status" value="1"/>
</dbReference>
<dbReference type="InterPro" id="IPR052345">
    <property type="entry name" value="Rad_response_metalloprotease"/>
</dbReference>
<feature type="domain" description="IrrE N-terminal-like" evidence="1">
    <location>
        <begin position="200"/>
        <end position="315"/>
    </location>
</feature>
<dbReference type="InterPro" id="IPR010359">
    <property type="entry name" value="IrrE_HExxH"/>
</dbReference>
<evidence type="ECO:0000313" key="3">
    <source>
        <dbReference type="Proteomes" id="UP000619536"/>
    </source>
</evidence>
<evidence type="ECO:0000313" key="2">
    <source>
        <dbReference type="EMBL" id="GGI14483.1"/>
    </source>
</evidence>
<evidence type="ECO:0000259" key="1">
    <source>
        <dbReference type="Pfam" id="PF06114"/>
    </source>
</evidence>
<name>A0A8J3AJ79_9BIFI</name>
<dbReference type="Proteomes" id="UP000619536">
    <property type="component" value="Unassembled WGS sequence"/>
</dbReference>
<reference evidence="2" key="1">
    <citation type="journal article" date="2014" name="Int. J. Syst. Evol. Microbiol.">
        <title>Complete genome sequence of Corynebacterium casei LMG S-19264T (=DSM 44701T), isolated from a smear-ripened cheese.</title>
        <authorList>
            <consortium name="US DOE Joint Genome Institute (JGI-PGF)"/>
            <person name="Walter F."/>
            <person name="Albersmeier A."/>
            <person name="Kalinowski J."/>
            <person name="Ruckert C."/>
        </authorList>
    </citation>
    <scope>NUCLEOTIDE SEQUENCE</scope>
    <source>
        <strain evidence="2">CCM 8606</strain>
    </source>
</reference>
<dbReference type="RefSeq" id="WP_188355257.1">
    <property type="nucleotide sequence ID" value="NZ_BMDH01000002.1"/>
</dbReference>
<gene>
    <name evidence="2" type="ORF">GCM10007377_11160</name>
</gene>
<organism evidence="2 3">
    <name type="scientific">Galliscardovia ingluviei</name>
    <dbReference type="NCBI Taxonomy" id="1769422"/>
    <lineage>
        <taxon>Bacteria</taxon>
        <taxon>Bacillati</taxon>
        <taxon>Actinomycetota</taxon>
        <taxon>Actinomycetes</taxon>
        <taxon>Bifidobacteriales</taxon>
        <taxon>Bifidobacteriaceae</taxon>
        <taxon>Galliscardovia</taxon>
    </lineage>
</organism>
<dbReference type="GO" id="GO:0003677">
    <property type="term" value="F:DNA binding"/>
    <property type="evidence" value="ECO:0007669"/>
    <property type="project" value="UniProtKB-KW"/>
</dbReference>
<dbReference type="Gene3D" id="1.10.10.2910">
    <property type="match status" value="1"/>
</dbReference>
<keyword evidence="3" id="KW-1185">Reference proteome</keyword>
<dbReference type="PANTHER" id="PTHR43236">
    <property type="entry name" value="ANTITOXIN HIGA1"/>
    <property type="match status" value="1"/>
</dbReference>
<sequence>MSTSVEVSVSPQVLQWISNIGNTTALDDIHLAKLDIAQHPNPKFTFDDIVALSKKLQIPYAYFFFDSPVDDTPELFAHRTIKNKDVSQKPSRNLVDLVYEMQTLQDWARQDQIDQGNDKLAFVGSENSSASASRIDASIREILNIDTQWYSTPAVSTPNAAFKYLRDRIQHTGVIVMVSGIVGSNTRRKLDPNEFRAFSLIDDYAPLIFINRNDGPETARLFSLVHEFAHILLGKSELYNASNSDFAHNSLEALCNNVASEILMPDKEFDNIWNEQALQITNNARLKDMEKPDLDSIIRSLQKVFPLSYSAIALRALSHKKITQSQFDEIQKEANEQLANFDDKHHHASGGDYYRTFHSRFDSRLFSHIVASVQEGRTSYVDAYRLTHTTDKTFSNLVEGL</sequence>
<protein>
    <submittedName>
        <fullName evidence="2">DNA-binding protein</fullName>
    </submittedName>
</protein>
<dbReference type="AlphaFoldDB" id="A0A8J3AJ79"/>
<reference evidence="2" key="2">
    <citation type="submission" date="2020-09" db="EMBL/GenBank/DDBJ databases">
        <authorList>
            <person name="Sun Q."/>
            <person name="Sedlacek I."/>
        </authorList>
    </citation>
    <scope>NUCLEOTIDE SEQUENCE</scope>
    <source>
        <strain evidence="2">CCM 8606</strain>
    </source>
</reference>
<keyword evidence="2" id="KW-0238">DNA-binding</keyword>
<dbReference type="EMBL" id="BMDH01000002">
    <property type="protein sequence ID" value="GGI14483.1"/>
    <property type="molecule type" value="Genomic_DNA"/>
</dbReference>
<accession>A0A8J3AJ79</accession>
<dbReference type="Pfam" id="PF06114">
    <property type="entry name" value="Peptidase_M78"/>
    <property type="match status" value="1"/>
</dbReference>
<proteinExistence type="predicted"/>